<dbReference type="InterPro" id="IPR037523">
    <property type="entry name" value="VOC_core"/>
</dbReference>
<dbReference type="AlphaFoldDB" id="A0A3D9Z3A5"/>
<proteinExistence type="predicted"/>
<name>A0A3D9Z3A5_9HYPH</name>
<dbReference type="EMBL" id="QUMO01000001">
    <property type="protein sequence ID" value="REF89653.1"/>
    <property type="molecule type" value="Genomic_DNA"/>
</dbReference>
<evidence type="ECO:0000313" key="3">
    <source>
        <dbReference type="Proteomes" id="UP000256900"/>
    </source>
</evidence>
<accession>A0A3D9Z3A5</accession>
<dbReference type="InterPro" id="IPR029068">
    <property type="entry name" value="Glyas_Bleomycin-R_OHBP_Dase"/>
</dbReference>
<dbReference type="GO" id="GO:0016829">
    <property type="term" value="F:lyase activity"/>
    <property type="evidence" value="ECO:0007669"/>
    <property type="project" value="UniProtKB-KW"/>
</dbReference>
<dbReference type="Pfam" id="PF00903">
    <property type="entry name" value="Glyoxalase"/>
    <property type="match status" value="1"/>
</dbReference>
<protein>
    <submittedName>
        <fullName evidence="2">Putative enzyme related to lactoylglutathione lyase</fullName>
    </submittedName>
</protein>
<dbReference type="CDD" id="cd06587">
    <property type="entry name" value="VOC"/>
    <property type="match status" value="1"/>
</dbReference>
<dbReference type="RefSeq" id="WP_115835396.1">
    <property type="nucleotide sequence ID" value="NZ_CP025086.1"/>
</dbReference>
<keyword evidence="3" id="KW-1185">Reference proteome</keyword>
<sequence length="125" mass="13552">MAKLIGPDFIALQVRDLEASKQFYTEQLGLKVAERSPPDAVVFDTKPIAFAIRRPLVDLQASPHLGWGVSLWVAADDADVLHRVLADAGVTIVAPPADGPFGRFFTFRDPDGYGITVHTAGRPRA</sequence>
<organism evidence="2 3">
    <name type="scientific">Methylovirgula ligni</name>
    <dbReference type="NCBI Taxonomy" id="569860"/>
    <lineage>
        <taxon>Bacteria</taxon>
        <taxon>Pseudomonadati</taxon>
        <taxon>Pseudomonadota</taxon>
        <taxon>Alphaproteobacteria</taxon>
        <taxon>Hyphomicrobiales</taxon>
        <taxon>Beijerinckiaceae</taxon>
        <taxon>Methylovirgula</taxon>
    </lineage>
</organism>
<keyword evidence="2" id="KW-0456">Lyase</keyword>
<dbReference type="PANTHER" id="PTHR36503:SF1">
    <property type="entry name" value="BLR2520 PROTEIN"/>
    <property type="match status" value="1"/>
</dbReference>
<dbReference type="Proteomes" id="UP000256900">
    <property type="component" value="Unassembled WGS sequence"/>
</dbReference>
<evidence type="ECO:0000313" key="2">
    <source>
        <dbReference type="EMBL" id="REF89653.1"/>
    </source>
</evidence>
<dbReference type="Gene3D" id="3.10.180.10">
    <property type="entry name" value="2,3-Dihydroxybiphenyl 1,2-Dioxygenase, domain 1"/>
    <property type="match status" value="1"/>
</dbReference>
<dbReference type="PANTHER" id="PTHR36503">
    <property type="entry name" value="BLR2520 PROTEIN"/>
    <property type="match status" value="1"/>
</dbReference>
<dbReference type="SUPFAM" id="SSF54593">
    <property type="entry name" value="Glyoxalase/Bleomycin resistance protein/Dihydroxybiphenyl dioxygenase"/>
    <property type="match status" value="1"/>
</dbReference>
<gene>
    <name evidence="2" type="ORF">DES32_0888</name>
</gene>
<feature type="domain" description="VOC" evidence="1">
    <location>
        <begin position="6"/>
        <end position="120"/>
    </location>
</feature>
<dbReference type="OrthoDB" id="9806945at2"/>
<reference evidence="2 3" key="1">
    <citation type="submission" date="2018-08" db="EMBL/GenBank/DDBJ databases">
        <title>Genomic Encyclopedia of Type Strains, Phase IV (KMG-IV): sequencing the most valuable type-strain genomes for metagenomic binning, comparative biology and taxonomic classification.</title>
        <authorList>
            <person name="Goeker M."/>
        </authorList>
    </citation>
    <scope>NUCLEOTIDE SEQUENCE [LARGE SCALE GENOMIC DNA]</scope>
    <source>
        <strain evidence="2 3">BW863</strain>
    </source>
</reference>
<dbReference type="PROSITE" id="PS51819">
    <property type="entry name" value="VOC"/>
    <property type="match status" value="1"/>
</dbReference>
<comment type="caution">
    <text evidence="2">The sequence shown here is derived from an EMBL/GenBank/DDBJ whole genome shotgun (WGS) entry which is preliminary data.</text>
</comment>
<dbReference type="InterPro" id="IPR004360">
    <property type="entry name" value="Glyas_Fos-R_dOase_dom"/>
</dbReference>
<evidence type="ECO:0000259" key="1">
    <source>
        <dbReference type="PROSITE" id="PS51819"/>
    </source>
</evidence>